<evidence type="ECO:0000256" key="1">
    <source>
        <dbReference type="SAM" id="MobiDB-lite"/>
    </source>
</evidence>
<dbReference type="Proteomes" id="UP000801428">
    <property type="component" value="Unassembled WGS sequence"/>
</dbReference>
<protein>
    <submittedName>
        <fullName evidence="2">Uncharacterized protein</fullName>
    </submittedName>
</protein>
<accession>A0A9P4TET5</accession>
<gene>
    <name evidence="2" type="ORF">E8E13_006893</name>
</gene>
<organism evidence="2 3">
    <name type="scientific">Curvularia kusanoi</name>
    <name type="common">Cochliobolus kusanoi</name>
    <dbReference type="NCBI Taxonomy" id="90978"/>
    <lineage>
        <taxon>Eukaryota</taxon>
        <taxon>Fungi</taxon>
        <taxon>Dikarya</taxon>
        <taxon>Ascomycota</taxon>
        <taxon>Pezizomycotina</taxon>
        <taxon>Dothideomycetes</taxon>
        <taxon>Pleosporomycetidae</taxon>
        <taxon>Pleosporales</taxon>
        <taxon>Pleosporineae</taxon>
        <taxon>Pleosporaceae</taxon>
        <taxon>Curvularia</taxon>
    </lineage>
</organism>
<sequence length="444" mass="48974">MAASSGTTGSGDPDMVLIGELLEEVSRRPPAIAARKLLIEHYIAVGWIEAALDNTNELRKLTPGDSDVTEYLQVLEKKPEPPAPDKSTLPPPPKYLTGRKTSDGLVWDVKTGRYGKEKASEQDEKKPVVTISGNGDGLEAAQSDLITGFQALRARANYILDDLMNLQALQKKENVAISKSTVRVQNIVKGQPNSRTQLRTPRSTARSMRENPKAAAELAVMDMEEAIEWYKRTPDTNTDKVRDALVKRKIALEAALPDELKVSCQAALMHMEHEQLGRNYSNAETMYGDSVKDIPRSNFLVTEDNYAWDMDELVAAIKAASGVLRNPLSKQMFTPTDVQAIYMHPLAKPLAALAVEQKEMSQGVRPETILRMEKLSEILLEDQSADTLPSRHAVDEFLAYIATLPQLEQKAIDGLRCPAKDSHTGQAYDLSIGEAVRDAKGNRS</sequence>
<feature type="region of interest" description="Disordered" evidence="1">
    <location>
        <begin position="76"/>
        <end position="101"/>
    </location>
</feature>
<reference evidence="2" key="1">
    <citation type="submission" date="2019-04" db="EMBL/GenBank/DDBJ databases">
        <title>Sequencing of skin fungus with MAO and IRED activity.</title>
        <authorList>
            <person name="Marsaioli A.J."/>
            <person name="Bonatto J.M.C."/>
            <person name="Reis Junior O."/>
        </authorList>
    </citation>
    <scope>NUCLEOTIDE SEQUENCE</scope>
    <source>
        <strain evidence="2">30M1</strain>
    </source>
</reference>
<keyword evidence="3" id="KW-1185">Reference proteome</keyword>
<proteinExistence type="predicted"/>
<evidence type="ECO:0000313" key="2">
    <source>
        <dbReference type="EMBL" id="KAF3003043.1"/>
    </source>
</evidence>
<name>A0A9P4TET5_CURKU</name>
<dbReference type="EMBL" id="SWKU01000010">
    <property type="protein sequence ID" value="KAF3003043.1"/>
    <property type="molecule type" value="Genomic_DNA"/>
</dbReference>
<comment type="caution">
    <text evidence="2">The sequence shown here is derived from an EMBL/GenBank/DDBJ whole genome shotgun (WGS) entry which is preliminary data.</text>
</comment>
<evidence type="ECO:0000313" key="3">
    <source>
        <dbReference type="Proteomes" id="UP000801428"/>
    </source>
</evidence>
<dbReference type="AlphaFoldDB" id="A0A9P4TET5"/>
<feature type="compositionally biased region" description="Pro residues" evidence="1">
    <location>
        <begin position="81"/>
        <end position="94"/>
    </location>
</feature>
<dbReference type="OrthoDB" id="5379086at2759"/>